<dbReference type="KEGG" id="pco:PHACADRAFT_98847"/>
<dbReference type="AlphaFoldDB" id="K5UUI5"/>
<dbReference type="InterPro" id="IPR014756">
    <property type="entry name" value="Ig_E-set"/>
</dbReference>
<dbReference type="HOGENOM" id="CLU_097982_3_1_1"/>
<accession>K5UUI5</accession>
<dbReference type="Proteomes" id="UP000008370">
    <property type="component" value="Unassembled WGS sequence"/>
</dbReference>
<dbReference type="InParanoid" id="K5UUI5"/>
<dbReference type="Pfam" id="PF02221">
    <property type="entry name" value="E1_DerP2_DerF2"/>
    <property type="match status" value="1"/>
</dbReference>
<gene>
    <name evidence="3" type="ORF">PHACADRAFT_98847</name>
</gene>
<reference evidence="3 4" key="1">
    <citation type="journal article" date="2012" name="BMC Genomics">
        <title>Comparative genomics of the white-rot fungi, Phanerochaete carnosa and P. chrysosporium, to elucidate the genetic basis of the distinct wood types they colonize.</title>
        <authorList>
            <person name="Suzuki H."/>
            <person name="MacDonald J."/>
            <person name="Syed K."/>
            <person name="Salamov A."/>
            <person name="Hori C."/>
            <person name="Aerts A."/>
            <person name="Henrissat B."/>
            <person name="Wiebenga A."/>
            <person name="vanKuyk P.A."/>
            <person name="Barry K."/>
            <person name="Lindquist E."/>
            <person name="LaButti K."/>
            <person name="Lapidus A."/>
            <person name="Lucas S."/>
            <person name="Coutinho P."/>
            <person name="Gong Y."/>
            <person name="Samejima M."/>
            <person name="Mahadevan R."/>
            <person name="Abou-Zaid M."/>
            <person name="de Vries R.P."/>
            <person name="Igarashi K."/>
            <person name="Yadav J.S."/>
            <person name="Grigoriev I.V."/>
            <person name="Master E.R."/>
        </authorList>
    </citation>
    <scope>NUCLEOTIDE SEQUENCE [LARGE SCALE GENOMIC DNA]</scope>
    <source>
        <strain evidence="3 4">HHB-10118-sp</strain>
    </source>
</reference>
<dbReference type="SUPFAM" id="SSF81296">
    <property type="entry name" value="E set domains"/>
    <property type="match status" value="1"/>
</dbReference>
<evidence type="ECO:0000256" key="1">
    <source>
        <dbReference type="ARBA" id="ARBA00016056"/>
    </source>
</evidence>
<feature type="domain" description="MD-2-related lipid-recognition" evidence="2">
    <location>
        <begin position="1"/>
        <end position="101"/>
    </location>
</feature>
<dbReference type="OrthoDB" id="6409159at2759"/>
<sequence length="111" mass="12384">PVPGQNLTVKVVGQVDEVVEEGAYADVIVKVGSIKVIEKEFDLCEEARKAEVNISCPADKGEHNVVHTVTLPKPIPKVKFFVNIHGYTVEDDPLMCLDLWIDFRTPKGKLW</sequence>
<organism evidence="3 4">
    <name type="scientific">Phanerochaete carnosa (strain HHB-10118-sp)</name>
    <name type="common">White-rot fungus</name>
    <name type="synonym">Peniophora carnosa</name>
    <dbReference type="NCBI Taxonomy" id="650164"/>
    <lineage>
        <taxon>Eukaryota</taxon>
        <taxon>Fungi</taxon>
        <taxon>Dikarya</taxon>
        <taxon>Basidiomycota</taxon>
        <taxon>Agaricomycotina</taxon>
        <taxon>Agaricomycetes</taxon>
        <taxon>Polyporales</taxon>
        <taxon>Phanerochaetaceae</taxon>
        <taxon>Phanerochaete</taxon>
    </lineage>
</organism>
<dbReference type="RefSeq" id="XP_007398360.1">
    <property type="nucleotide sequence ID" value="XM_007398298.1"/>
</dbReference>
<proteinExistence type="predicted"/>
<evidence type="ECO:0000259" key="2">
    <source>
        <dbReference type="SMART" id="SM00737"/>
    </source>
</evidence>
<name>K5UUI5_PHACS</name>
<evidence type="ECO:0000313" key="3">
    <source>
        <dbReference type="EMBL" id="EKM53676.1"/>
    </source>
</evidence>
<dbReference type="EMBL" id="JH930474">
    <property type="protein sequence ID" value="EKM53676.1"/>
    <property type="molecule type" value="Genomic_DNA"/>
</dbReference>
<dbReference type="GeneID" id="18921030"/>
<protein>
    <recommendedName>
        <fullName evidence="1">Phosphatidylglycerol/phosphatidylinositol transfer protein</fullName>
    </recommendedName>
</protein>
<dbReference type="SMART" id="SM00737">
    <property type="entry name" value="ML"/>
    <property type="match status" value="1"/>
</dbReference>
<dbReference type="FunCoup" id="K5UUI5">
    <property type="interactions" value="1"/>
</dbReference>
<dbReference type="Gene3D" id="2.60.40.770">
    <property type="match status" value="1"/>
</dbReference>
<evidence type="ECO:0000313" key="4">
    <source>
        <dbReference type="Proteomes" id="UP000008370"/>
    </source>
</evidence>
<feature type="non-terminal residue" evidence="3">
    <location>
        <position position="111"/>
    </location>
</feature>
<keyword evidence="4" id="KW-1185">Reference proteome</keyword>
<dbReference type="InterPro" id="IPR003172">
    <property type="entry name" value="ML_dom"/>
</dbReference>